<name>T1A3U3_9ZZZZ</name>
<dbReference type="EC" id="2.7.7.49" evidence="2"/>
<keyword evidence="2" id="KW-0695">RNA-directed DNA polymerase</keyword>
<gene>
    <name evidence="2" type="ORF">B1B_10975</name>
</gene>
<dbReference type="InterPro" id="IPR043128">
    <property type="entry name" value="Rev_trsase/Diguanyl_cyclase"/>
</dbReference>
<dbReference type="EMBL" id="AUZY01007092">
    <property type="protein sequence ID" value="EQD51553.1"/>
    <property type="molecule type" value="Genomic_DNA"/>
</dbReference>
<dbReference type="Gene3D" id="3.30.70.270">
    <property type="match status" value="1"/>
</dbReference>
<evidence type="ECO:0000259" key="1">
    <source>
        <dbReference type="PROSITE" id="PS50878"/>
    </source>
</evidence>
<reference evidence="2" key="1">
    <citation type="submission" date="2013-08" db="EMBL/GenBank/DDBJ databases">
        <authorList>
            <person name="Mendez C."/>
            <person name="Richter M."/>
            <person name="Ferrer M."/>
            <person name="Sanchez J."/>
        </authorList>
    </citation>
    <scope>NUCLEOTIDE SEQUENCE</scope>
</reference>
<proteinExistence type="predicted"/>
<dbReference type="CDD" id="cd01651">
    <property type="entry name" value="RT_G2_intron"/>
    <property type="match status" value="1"/>
</dbReference>
<dbReference type="PROSITE" id="PS50878">
    <property type="entry name" value="RT_POL"/>
    <property type="match status" value="1"/>
</dbReference>
<dbReference type="SUPFAM" id="SSF56672">
    <property type="entry name" value="DNA/RNA polymerases"/>
    <property type="match status" value="1"/>
</dbReference>
<dbReference type="Pfam" id="PF00078">
    <property type="entry name" value="RVT_1"/>
    <property type="match status" value="1"/>
</dbReference>
<dbReference type="InterPro" id="IPR051083">
    <property type="entry name" value="GrpII_Intron_Splice-Mob/Def"/>
</dbReference>
<sequence length="443" mass="50316">MGNLSTPESVQKLQTALHAKAKAEAGYRFYALYDKISREDVLAHAYAQCRANKGAPGVDGQDFAAVEAYGVQQWLGELALALRQETYRPDPIRRVFIPKATGKLRPLGISTLRDRVCMTAAMLVLDPIIEADLPPEQYAYRRGRNAQQAVIEVEETLFRGHPDVVDADLADYFGSIPHAELMRSLVRRIVDRRVLHLLKMWLECSVEQTDDRGRKTRTTAAKDQRRGIPQGAPISPLLANLYMRRFVLGWKKLGLEQRLGSRIVTYADDLVILCRRGKAEEALSCLRELMGKLKLTVNEEKTRICKVPEGEFDFLGYTFGRMYSRTTGKARLGMRPSKKSIRRMVEKVHAMTAVSLTWQETTELVGTLNRTLRGWANYFQVGTVSRAYRALDSYTATRLRRWLRTKHKVKRSRGGTYPLSHLYGHFGLVRLSALACDQPWTKA</sequence>
<evidence type="ECO:0000313" key="2">
    <source>
        <dbReference type="EMBL" id="EQD51553.1"/>
    </source>
</evidence>
<organism evidence="2">
    <name type="scientific">mine drainage metagenome</name>
    <dbReference type="NCBI Taxonomy" id="410659"/>
    <lineage>
        <taxon>unclassified sequences</taxon>
        <taxon>metagenomes</taxon>
        <taxon>ecological metagenomes</taxon>
    </lineage>
</organism>
<protein>
    <submittedName>
        <fullName evidence="2">RNA-directed DNA polymerase (Reverse transcriptase)</fullName>
        <ecNumber evidence="2">2.7.7.49</ecNumber>
    </submittedName>
</protein>
<keyword evidence="2" id="KW-0808">Transferase</keyword>
<dbReference type="PANTHER" id="PTHR34047:SF8">
    <property type="entry name" value="PROTEIN YKFC"/>
    <property type="match status" value="1"/>
</dbReference>
<comment type="caution">
    <text evidence="2">The sequence shown here is derived from an EMBL/GenBank/DDBJ whole genome shotgun (WGS) entry which is preliminary data.</text>
</comment>
<dbReference type="InterPro" id="IPR013597">
    <property type="entry name" value="Mat_intron_G2"/>
</dbReference>
<reference evidence="2" key="2">
    <citation type="journal article" date="2014" name="ISME J.">
        <title>Microbial stratification in low pH oxic and suboxic macroscopic growths along an acid mine drainage.</title>
        <authorList>
            <person name="Mendez-Garcia C."/>
            <person name="Mesa V."/>
            <person name="Sprenger R.R."/>
            <person name="Richter M."/>
            <person name="Diez M.S."/>
            <person name="Solano J."/>
            <person name="Bargiela R."/>
            <person name="Golyshina O.V."/>
            <person name="Manteca A."/>
            <person name="Ramos J.L."/>
            <person name="Gallego J.R."/>
            <person name="Llorente I."/>
            <person name="Martins Dos Santos V.A."/>
            <person name="Jensen O.N."/>
            <person name="Pelaez A.I."/>
            <person name="Sanchez J."/>
            <person name="Ferrer M."/>
        </authorList>
    </citation>
    <scope>NUCLEOTIDE SEQUENCE</scope>
</reference>
<feature type="domain" description="Reverse transcriptase" evidence="1">
    <location>
        <begin position="78"/>
        <end position="319"/>
    </location>
</feature>
<accession>T1A3U3</accession>
<dbReference type="AlphaFoldDB" id="T1A3U3"/>
<dbReference type="Pfam" id="PF08388">
    <property type="entry name" value="GIIM"/>
    <property type="match status" value="1"/>
</dbReference>
<dbReference type="InterPro" id="IPR043502">
    <property type="entry name" value="DNA/RNA_pol_sf"/>
</dbReference>
<keyword evidence="2" id="KW-0548">Nucleotidyltransferase</keyword>
<dbReference type="InterPro" id="IPR030931">
    <property type="entry name" value="Group_II_RT_mat"/>
</dbReference>
<dbReference type="NCBIfam" id="TIGR04416">
    <property type="entry name" value="group_II_RT_mat"/>
    <property type="match status" value="1"/>
</dbReference>
<dbReference type="InterPro" id="IPR000477">
    <property type="entry name" value="RT_dom"/>
</dbReference>
<dbReference type="PANTHER" id="PTHR34047">
    <property type="entry name" value="NUCLEAR INTRON MATURASE 1, MITOCHONDRIAL-RELATED"/>
    <property type="match status" value="1"/>
</dbReference>
<dbReference type="GO" id="GO:0003964">
    <property type="term" value="F:RNA-directed DNA polymerase activity"/>
    <property type="evidence" value="ECO:0007669"/>
    <property type="project" value="UniProtKB-KW"/>
</dbReference>